<protein>
    <submittedName>
        <fullName evidence="2">Uncharacterized protein</fullName>
    </submittedName>
</protein>
<proteinExistence type="predicted"/>
<dbReference type="AlphaFoldDB" id="A0A7I8VA50"/>
<evidence type="ECO:0000256" key="1">
    <source>
        <dbReference type="SAM" id="MobiDB-lite"/>
    </source>
</evidence>
<comment type="caution">
    <text evidence="2">The sequence shown here is derived from an EMBL/GenBank/DDBJ whole genome shotgun (WGS) entry which is preliminary data.</text>
</comment>
<evidence type="ECO:0000313" key="2">
    <source>
        <dbReference type="EMBL" id="CAD5112549.1"/>
    </source>
</evidence>
<dbReference type="EMBL" id="CAJFCJ010000002">
    <property type="protein sequence ID" value="CAD5112549.1"/>
    <property type="molecule type" value="Genomic_DNA"/>
</dbReference>
<feature type="region of interest" description="Disordered" evidence="1">
    <location>
        <begin position="1"/>
        <end position="54"/>
    </location>
</feature>
<sequence>MEMSESTPIVEEDDLATIDEEKNEIKSYQSTDSTTPKSEQRFQKKRSSFSETVHRSLRHRSYSAFRRL</sequence>
<gene>
    <name evidence="2" type="ORF">DGYR_LOCUS1672</name>
</gene>
<reference evidence="2 3" key="1">
    <citation type="submission" date="2020-08" db="EMBL/GenBank/DDBJ databases">
        <authorList>
            <person name="Hejnol A."/>
        </authorList>
    </citation>
    <scope>NUCLEOTIDE SEQUENCE [LARGE SCALE GENOMIC DNA]</scope>
</reference>
<evidence type="ECO:0000313" key="3">
    <source>
        <dbReference type="Proteomes" id="UP000549394"/>
    </source>
</evidence>
<organism evidence="2 3">
    <name type="scientific">Dimorphilus gyrociliatus</name>
    <dbReference type="NCBI Taxonomy" id="2664684"/>
    <lineage>
        <taxon>Eukaryota</taxon>
        <taxon>Metazoa</taxon>
        <taxon>Spiralia</taxon>
        <taxon>Lophotrochozoa</taxon>
        <taxon>Annelida</taxon>
        <taxon>Polychaeta</taxon>
        <taxon>Polychaeta incertae sedis</taxon>
        <taxon>Dinophilidae</taxon>
        <taxon>Dimorphilus</taxon>
    </lineage>
</organism>
<dbReference type="Proteomes" id="UP000549394">
    <property type="component" value="Unassembled WGS sequence"/>
</dbReference>
<feature type="compositionally biased region" description="Polar residues" evidence="1">
    <location>
        <begin position="26"/>
        <end position="37"/>
    </location>
</feature>
<keyword evidence="3" id="KW-1185">Reference proteome</keyword>
<name>A0A7I8VA50_9ANNE</name>
<accession>A0A7I8VA50</accession>